<proteinExistence type="predicted"/>
<keyword evidence="2" id="KW-1185">Reference proteome</keyword>
<reference evidence="2" key="1">
    <citation type="journal article" date="2015" name="Nat. Genet.">
        <title>The genome and transcriptome of the zoonotic hookworm Ancylostoma ceylanicum identify infection-specific gene families.</title>
        <authorList>
            <person name="Schwarz E.M."/>
            <person name="Hu Y."/>
            <person name="Antoshechkin I."/>
            <person name="Miller M.M."/>
            <person name="Sternberg P.W."/>
            <person name="Aroian R.V."/>
        </authorList>
    </citation>
    <scope>NUCLEOTIDE SEQUENCE</scope>
    <source>
        <strain evidence="2">HY135</strain>
    </source>
</reference>
<dbReference type="EMBL" id="JARK01001397">
    <property type="protein sequence ID" value="EYC09341.1"/>
    <property type="molecule type" value="Genomic_DNA"/>
</dbReference>
<evidence type="ECO:0000313" key="1">
    <source>
        <dbReference type="EMBL" id="EYC09341.1"/>
    </source>
</evidence>
<protein>
    <submittedName>
        <fullName evidence="1">Uncharacterized protein</fullName>
    </submittedName>
</protein>
<sequence>MSMMCMVVFRDEYEEIVPNGRKLLWIWCIIAAVVSGTPMSKIKRTKLTSSRLKSKSWAFEYNGTFWSIGIEGKSIINTSEGDFSSGLVILYEINKKLYIATADIHLKTVIYSCVELNECGKNNSSPEAIRHALDKQLTDALHTDIIATFDVDCGTSNVPMTSDIVSEVSEPEITSSTTDLSIDQLSTQRDLMLKMRLRFERALKEMEALKDNTPTVYKKYPVSKIYPSGILRKVHNKHVETLKKLFVDGVIKPDFLVFAGVEDDNGSVALYDGQHRITAIHELNSENHEKGQKPFYSGLITVVVPSESRGHGATAFKFLRKELMSLPFTLKEKIAHVRQIASQIELRAEELAYLKPRQLKDIFHTLLSEKEYPEYVVRLGILPSEDQRVMESLLEDEEEKRSKKTNSSNYLIHLMRSFLYARSRDRVKAMEILKSVASGEKEIREAVRDSQNIAVSVETELIKKGYNGYALKFLVEKIPNTAHAAKAIRRYRIRAKDGKMSKELFYEKIMKRLDQAEEINKRIDIRVTDVFVEGCDLLIVDDAVGSLLDVSLCR</sequence>
<organism evidence="1 2">
    <name type="scientific">Ancylostoma ceylanicum</name>
    <dbReference type="NCBI Taxonomy" id="53326"/>
    <lineage>
        <taxon>Eukaryota</taxon>
        <taxon>Metazoa</taxon>
        <taxon>Ecdysozoa</taxon>
        <taxon>Nematoda</taxon>
        <taxon>Chromadorea</taxon>
        <taxon>Rhabditida</taxon>
        <taxon>Rhabditina</taxon>
        <taxon>Rhabditomorpha</taxon>
        <taxon>Strongyloidea</taxon>
        <taxon>Ancylostomatidae</taxon>
        <taxon>Ancylostomatinae</taxon>
        <taxon>Ancylostoma</taxon>
    </lineage>
</organism>
<dbReference type="AlphaFoldDB" id="A0A016U2Y4"/>
<gene>
    <name evidence="1" type="primary">Acey_s0061.g3290</name>
    <name evidence="1" type="ORF">Y032_0061g3290</name>
</gene>
<evidence type="ECO:0000313" key="2">
    <source>
        <dbReference type="Proteomes" id="UP000024635"/>
    </source>
</evidence>
<name>A0A016U2Y4_9BILA</name>
<comment type="caution">
    <text evidence="1">The sequence shown here is derived from an EMBL/GenBank/DDBJ whole genome shotgun (WGS) entry which is preliminary data.</text>
</comment>
<dbReference type="Proteomes" id="UP000024635">
    <property type="component" value="Unassembled WGS sequence"/>
</dbReference>
<accession>A0A016U2Y4</accession>